<proteinExistence type="predicted"/>
<dbReference type="EMBL" id="VSRR010006188">
    <property type="protein sequence ID" value="MPC44231.1"/>
    <property type="molecule type" value="Genomic_DNA"/>
</dbReference>
<feature type="compositionally biased region" description="Polar residues" evidence="1">
    <location>
        <begin position="1"/>
        <end position="13"/>
    </location>
</feature>
<gene>
    <name evidence="2" type="ORF">E2C01_037898</name>
</gene>
<organism evidence="2 3">
    <name type="scientific">Portunus trituberculatus</name>
    <name type="common">Swimming crab</name>
    <name type="synonym">Neptunus trituberculatus</name>
    <dbReference type="NCBI Taxonomy" id="210409"/>
    <lineage>
        <taxon>Eukaryota</taxon>
        <taxon>Metazoa</taxon>
        <taxon>Ecdysozoa</taxon>
        <taxon>Arthropoda</taxon>
        <taxon>Crustacea</taxon>
        <taxon>Multicrustacea</taxon>
        <taxon>Malacostraca</taxon>
        <taxon>Eumalacostraca</taxon>
        <taxon>Eucarida</taxon>
        <taxon>Decapoda</taxon>
        <taxon>Pleocyemata</taxon>
        <taxon>Brachyura</taxon>
        <taxon>Eubrachyura</taxon>
        <taxon>Portunoidea</taxon>
        <taxon>Portunidae</taxon>
        <taxon>Portuninae</taxon>
        <taxon>Portunus</taxon>
    </lineage>
</organism>
<protein>
    <submittedName>
        <fullName evidence="2">Uncharacterized protein</fullName>
    </submittedName>
</protein>
<sequence>MKTGGTVNASLITNVGADSHGGTGNILSCNERTSRSVRESHHSVARLEDARVSPDMNRLKKAVMLNC</sequence>
<feature type="compositionally biased region" description="Basic and acidic residues" evidence="1">
    <location>
        <begin position="32"/>
        <end position="49"/>
    </location>
</feature>
<feature type="region of interest" description="Disordered" evidence="1">
    <location>
        <begin position="1"/>
        <end position="49"/>
    </location>
</feature>
<evidence type="ECO:0000256" key="1">
    <source>
        <dbReference type="SAM" id="MobiDB-lite"/>
    </source>
</evidence>
<name>A0A5B7FAR7_PORTR</name>
<comment type="caution">
    <text evidence="2">The sequence shown here is derived from an EMBL/GenBank/DDBJ whole genome shotgun (WGS) entry which is preliminary data.</text>
</comment>
<dbReference type="Proteomes" id="UP000324222">
    <property type="component" value="Unassembled WGS sequence"/>
</dbReference>
<keyword evidence="3" id="KW-1185">Reference proteome</keyword>
<evidence type="ECO:0000313" key="2">
    <source>
        <dbReference type="EMBL" id="MPC44231.1"/>
    </source>
</evidence>
<accession>A0A5B7FAR7</accession>
<reference evidence="2 3" key="1">
    <citation type="submission" date="2019-05" db="EMBL/GenBank/DDBJ databases">
        <title>Another draft genome of Portunus trituberculatus and its Hox gene families provides insights of decapod evolution.</title>
        <authorList>
            <person name="Jeong J.-H."/>
            <person name="Song I."/>
            <person name="Kim S."/>
            <person name="Choi T."/>
            <person name="Kim D."/>
            <person name="Ryu S."/>
            <person name="Kim W."/>
        </authorList>
    </citation>
    <scope>NUCLEOTIDE SEQUENCE [LARGE SCALE GENOMIC DNA]</scope>
    <source>
        <tissue evidence="2">Muscle</tissue>
    </source>
</reference>
<evidence type="ECO:0000313" key="3">
    <source>
        <dbReference type="Proteomes" id="UP000324222"/>
    </source>
</evidence>
<dbReference type="AlphaFoldDB" id="A0A5B7FAR7"/>